<dbReference type="EMBL" id="LKGI01000039">
    <property type="protein sequence ID" value="RNE32593.1"/>
    <property type="molecule type" value="Genomic_DNA"/>
</dbReference>
<sequence>MGAVLIPKSTKTLTGSLLIEHLAALGVLLLAVGWLMVLLRAYDRVVVESRQRATAYYAARVALVHLSAPGGETTVQVGPDVWQVTVNTQEVKAHAKKGRSTYTFTP</sequence>
<dbReference type="Proteomes" id="UP000284123">
    <property type="component" value="Unassembled WGS sequence"/>
</dbReference>
<feature type="transmembrane region" description="Helical" evidence="1">
    <location>
        <begin position="22"/>
        <end position="42"/>
    </location>
</feature>
<dbReference type="AlphaFoldDB" id="A0A422M7A7"/>
<keyword evidence="1" id="KW-1133">Transmembrane helix</keyword>
<proteinExistence type="predicted"/>
<evidence type="ECO:0000313" key="4">
    <source>
        <dbReference type="Proteomes" id="UP000284123"/>
    </source>
</evidence>
<organism evidence="2 5">
    <name type="scientific">Lacticaseibacillus paracasei</name>
    <name type="common">Lactobacillus paracasei</name>
    <dbReference type="NCBI Taxonomy" id="1597"/>
    <lineage>
        <taxon>Bacteria</taxon>
        <taxon>Bacillati</taxon>
        <taxon>Bacillota</taxon>
        <taxon>Bacilli</taxon>
        <taxon>Lactobacillales</taxon>
        <taxon>Lactobacillaceae</taxon>
        <taxon>Lacticaseibacillus</taxon>
    </lineage>
</organism>
<evidence type="ECO:0000313" key="2">
    <source>
        <dbReference type="EMBL" id="RND83687.1"/>
    </source>
</evidence>
<name>A0A422M7A7_LACPA</name>
<dbReference type="EMBL" id="LKFS01000026">
    <property type="protein sequence ID" value="RND83687.1"/>
    <property type="molecule type" value="Genomic_DNA"/>
</dbReference>
<protein>
    <submittedName>
        <fullName evidence="2">Uncharacterized protein</fullName>
    </submittedName>
</protein>
<reference evidence="4 5" key="1">
    <citation type="journal article" date="2018" name="Front. Microbiol.">
        <title>Conversion of Methionine to Cysteine in Lactobacillus paracasei Depends on the Highly Mobile cysK-ctl-cysE Gene Cluster.</title>
        <authorList>
            <person name="Wuthrich D."/>
            <person name="Irmler S."/>
            <person name="Berthoud H."/>
            <person name="Guggenbuhl B."/>
            <person name="Eugster E."/>
            <person name="Bruggmann R."/>
        </authorList>
    </citation>
    <scope>NUCLEOTIDE SEQUENCE [LARGE SCALE GENOMIC DNA]</scope>
    <source>
        <strain evidence="2 5">FAM18157</strain>
        <strain evidence="3 4">FAM6012</strain>
    </source>
</reference>
<gene>
    <name evidence="2" type="ORF">FAM18157_00522</name>
    <name evidence="3" type="ORF">FAM6012_00531</name>
</gene>
<evidence type="ECO:0000256" key="1">
    <source>
        <dbReference type="SAM" id="Phobius"/>
    </source>
</evidence>
<comment type="caution">
    <text evidence="2">The sequence shown here is derived from an EMBL/GenBank/DDBJ whole genome shotgun (WGS) entry which is preliminary data.</text>
</comment>
<evidence type="ECO:0000313" key="3">
    <source>
        <dbReference type="EMBL" id="RNE32593.1"/>
    </source>
</evidence>
<keyword evidence="1" id="KW-0472">Membrane</keyword>
<accession>A0A422M7A7</accession>
<dbReference type="Proteomes" id="UP000284716">
    <property type="component" value="Unassembled WGS sequence"/>
</dbReference>
<evidence type="ECO:0000313" key="5">
    <source>
        <dbReference type="Proteomes" id="UP000284716"/>
    </source>
</evidence>
<keyword evidence="1" id="KW-0812">Transmembrane</keyword>